<dbReference type="AlphaFoldDB" id="A0A1E3UXU4"/>
<dbReference type="InterPro" id="IPR025411">
    <property type="entry name" value="DUF4136"/>
</dbReference>
<evidence type="ECO:0000313" key="3">
    <source>
        <dbReference type="EMBL" id="MDV5391328.1"/>
    </source>
</evidence>
<accession>A0A1E3UXU4</accession>
<gene>
    <name evidence="2" type="ORF">E2650_18475</name>
    <name evidence="3" type="ORF">QM089_14020</name>
</gene>
<dbReference type="Proteomes" id="UP001152518">
    <property type="component" value="Unassembled WGS sequence"/>
</dbReference>
<reference evidence="2" key="2">
    <citation type="submission" date="2019-04" db="EMBL/GenBank/DDBJ databases">
        <authorList>
            <person name="Zou H."/>
        </authorList>
    </citation>
    <scope>NUCLEOTIDE SEQUENCE</scope>
    <source>
        <strain evidence="2">2015oxa</strain>
    </source>
</reference>
<evidence type="ECO:0000313" key="2">
    <source>
        <dbReference type="EMBL" id="MDG5901841.1"/>
    </source>
</evidence>
<dbReference type="Proteomes" id="UP001187859">
    <property type="component" value="Unassembled WGS sequence"/>
</dbReference>
<reference evidence="2" key="1">
    <citation type="journal article" date="2019" name="Int J Environ Res Public Health">
        <title>Characterization of Chromosome-Mediated BlaOXA-894 in Shewanella xiamenensis Isolated from Pig Wastewater.</title>
        <authorList>
            <person name="Zou H."/>
            <person name="Zhou Z."/>
            <person name="Xia H."/>
            <person name="Zhao Q."/>
            <person name="Li X."/>
        </authorList>
    </citation>
    <scope>NUCLEOTIDE SEQUENCE</scope>
    <source>
        <strain evidence="2">2015oxa</strain>
    </source>
</reference>
<sequence>MRYKYIASLFIATVFLSACSTKPKNDYDLNYNFKALQSFSQLAPQPNDDPLSAQRIQTEITQQLSQKGFTENASSPDFKVAYGLLTQDKPKDSGLSIGLGTGSFGRSGGIGIGTSVGVPLGSDTAKIQTIQIDIIDAKTNKLIWRGTDSFDFDAGGDKKAQDTAKAVSRILAQFPPQP</sequence>
<dbReference type="PROSITE" id="PS51257">
    <property type="entry name" value="PROKAR_LIPOPROTEIN"/>
    <property type="match status" value="1"/>
</dbReference>
<name>A0A1E3UXU4_9GAMM</name>
<evidence type="ECO:0000259" key="1">
    <source>
        <dbReference type="Pfam" id="PF13590"/>
    </source>
</evidence>
<reference evidence="3" key="3">
    <citation type="submission" date="2023-05" db="EMBL/GenBank/DDBJ databases">
        <title>Colonisation of extended spectrum b-lactamase- and carbapenemase-producing bacteria on hospital surfaces from low- and middle-income countries.</title>
        <authorList>
            <person name="Nieto-Rosado M."/>
            <person name="Sands K."/>
            <person name="Iregbu K."/>
            <person name="Zahra R."/>
            <person name="Mazarati J.B."/>
            <person name="Mehtar S."/>
            <person name="Barnards-Group B."/>
            <person name="Walsh T.R."/>
        </authorList>
    </citation>
    <scope>NUCLEOTIDE SEQUENCE</scope>
    <source>
        <strain evidence="3">PP-E493</strain>
    </source>
</reference>
<feature type="domain" description="DUF4136" evidence="1">
    <location>
        <begin position="24"/>
        <end position="176"/>
    </location>
</feature>
<dbReference type="RefSeq" id="WP_037429744.1">
    <property type="nucleotide sequence ID" value="NZ_AP025014.1"/>
</dbReference>
<dbReference type="EMBL" id="JASGOQ010000001">
    <property type="protein sequence ID" value="MDV5391328.1"/>
    <property type="molecule type" value="Genomic_DNA"/>
</dbReference>
<comment type="caution">
    <text evidence="2">The sequence shown here is derived from an EMBL/GenBank/DDBJ whole genome shotgun (WGS) entry which is preliminary data.</text>
</comment>
<protein>
    <submittedName>
        <fullName evidence="2">DUF4136 domain-containing protein</fullName>
    </submittedName>
</protein>
<dbReference type="Gene3D" id="3.30.160.670">
    <property type="match status" value="1"/>
</dbReference>
<organism evidence="2">
    <name type="scientific">Shewanella xiamenensis</name>
    <dbReference type="NCBI Taxonomy" id="332186"/>
    <lineage>
        <taxon>Bacteria</taxon>
        <taxon>Pseudomonadati</taxon>
        <taxon>Pseudomonadota</taxon>
        <taxon>Gammaproteobacteria</taxon>
        <taxon>Alteromonadales</taxon>
        <taxon>Shewanellaceae</taxon>
        <taxon>Shewanella</taxon>
    </lineage>
</organism>
<dbReference type="OrthoDB" id="6226987at2"/>
<proteinExistence type="predicted"/>
<dbReference type="Pfam" id="PF13590">
    <property type="entry name" value="DUF4136"/>
    <property type="match status" value="1"/>
</dbReference>
<dbReference type="EMBL" id="SUNE01000019">
    <property type="protein sequence ID" value="MDG5901841.1"/>
    <property type="molecule type" value="Genomic_DNA"/>
</dbReference>